<feature type="transmembrane region" description="Helical" evidence="6">
    <location>
        <begin position="180"/>
        <end position="198"/>
    </location>
</feature>
<keyword evidence="3 6" id="KW-0812">Transmembrane</keyword>
<comment type="similarity">
    <text evidence="2">Belongs to the TMEM86 family.</text>
</comment>
<feature type="transmembrane region" description="Helical" evidence="6">
    <location>
        <begin position="36"/>
        <end position="52"/>
    </location>
</feature>
<comment type="subcellular location">
    <subcellularLocation>
        <location evidence="1">Membrane</location>
        <topology evidence="1">Multi-pass membrane protein</topology>
    </subcellularLocation>
</comment>
<evidence type="ECO:0000256" key="4">
    <source>
        <dbReference type="ARBA" id="ARBA00022989"/>
    </source>
</evidence>
<protein>
    <submittedName>
        <fullName evidence="7">Lysoplasmalogenase</fullName>
    </submittedName>
</protein>
<evidence type="ECO:0000256" key="2">
    <source>
        <dbReference type="ARBA" id="ARBA00007375"/>
    </source>
</evidence>
<proteinExistence type="inferred from homology"/>
<dbReference type="Proteomes" id="UP001403385">
    <property type="component" value="Unassembled WGS sequence"/>
</dbReference>
<feature type="transmembrane region" description="Helical" evidence="6">
    <location>
        <begin position="210"/>
        <end position="228"/>
    </location>
</feature>
<dbReference type="InterPro" id="IPR012506">
    <property type="entry name" value="TMEM86B-like"/>
</dbReference>
<organism evidence="7 8">
    <name type="scientific">Rapidithrix thailandica</name>
    <dbReference type="NCBI Taxonomy" id="413964"/>
    <lineage>
        <taxon>Bacteria</taxon>
        <taxon>Pseudomonadati</taxon>
        <taxon>Bacteroidota</taxon>
        <taxon>Cytophagia</taxon>
        <taxon>Cytophagales</taxon>
        <taxon>Flammeovirgaceae</taxon>
        <taxon>Rapidithrix</taxon>
    </lineage>
</organism>
<feature type="transmembrane region" description="Helical" evidence="6">
    <location>
        <begin position="87"/>
        <end position="111"/>
    </location>
</feature>
<evidence type="ECO:0000313" key="7">
    <source>
        <dbReference type="EMBL" id="MEN7548132.1"/>
    </source>
</evidence>
<feature type="transmembrane region" description="Helical" evidence="6">
    <location>
        <begin position="148"/>
        <end position="168"/>
    </location>
</feature>
<dbReference type="GO" id="GO:0016020">
    <property type="term" value="C:membrane"/>
    <property type="evidence" value="ECO:0007669"/>
    <property type="project" value="UniProtKB-SubCell"/>
</dbReference>
<evidence type="ECO:0000313" key="8">
    <source>
        <dbReference type="Proteomes" id="UP001403385"/>
    </source>
</evidence>
<reference evidence="7 8" key="1">
    <citation type="submission" date="2024-04" db="EMBL/GenBank/DDBJ databases">
        <title>Novel genus in family Flammeovirgaceae.</title>
        <authorList>
            <person name="Nguyen T.H."/>
            <person name="Vuong T.Q."/>
            <person name="Le H."/>
            <person name="Kim S.-G."/>
        </authorList>
    </citation>
    <scope>NUCLEOTIDE SEQUENCE [LARGE SCALE GENOMIC DNA]</scope>
    <source>
        <strain evidence="7 8">JCM 23209</strain>
    </source>
</reference>
<name>A0AAW9RWR5_9BACT</name>
<accession>A0AAW9RWR5</accession>
<dbReference type="Pfam" id="PF07947">
    <property type="entry name" value="YhhN"/>
    <property type="match status" value="1"/>
</dbReference>
<keyword evidence="4 6" id="KW-1133">Transmembrane helix</keyword>
<feature type="transmembrane region" description="Helical" evidence="6">
    <location>
        <begin position="64"/>
        <end position="81"/>
    </location>
</feature>
<feature type="transmembrane region" description="Helical" evidence="6">
    <location>
        <begin position="123"/>
        <end position="142"/>
    </location>
</feature>
<dbReference type="RefSeq" id="WP_346820914.1">
    <property type="nucleotide sequence ID" value="NZ_JBDKWZ010000004.1"/>
</dbReference>
<dbReference type="EMBL" id="JBDKWZ010000004">
    <property type="protein sequence ID" value="MEN7548132.1"/>
    <property type="molecule type" value="Genomic_DNA"/>
</dbReference>
<evidence type="ECO:0000256" key="5">
    <source>
        <dbReference type="ARBA" id="ARBA00023136"/>
    </source>
</evidence>
<evidence type="ECO:0000256" key="6">
    <source>
        <dbReference type="SAM" id="Phobius"/>
    </source>
</evidence>
<evidence type="ECO:0000256" key="1">
    <source>
        <dbReference type="ARBA" id="ARBA00004141"/>
    </source>
</evidence>
<keyword evidence="5 6" id="KW-0472">Membrane</keyword>
<dbReference type="PANTHER" id="PTHR31885">
    <property type="entry name" value="GH04784P"/>
    <property type="match status" value="1"/>
</dbReference>
<sequence>MKMKKSQLKHISYLLFLLIVAGDLWSLFTPWQSYEYWFKPLIMIWVLVYFAWQSKGIRHVIKQPLFFAFVFSWGGDVALLFQQKNELFFLLGLGSFLIAQISYVVAFTFSVRGHAKAGFIKRQPWWVLLIIMYGGLLYALLFENLDSTLKIAVFIYAASLVVMGLAALNRRGCVPASSFWFVMCGGVLFILSDSVIAINKFLLPFEGANILIMSTYILAQYLIMQGGLRQVLQANR</sequence>
<dbReference type="AlphaFoldDB" id="A0AAW9RWR5"/>
<keyword evidence="8" id="KW-1185">Reference proteome</keyword>
<dbReference type="GO" id="GO:0016787">
    <property type="term" value="F:hydrolase activity"/>
    <property type="evidence" value="ECO:0007669"/>
    <property type="project" value="TreeGrafter"/>
</dbReference>
<comment type="caution">
    <text evidence="7">The sequence shown here is derived from an EMBL/GenBank/DDBJ whole genome shotgun (WGS) entry which is preliminary data.</text>
</comment>
<gene>
    <name evidence="7" type="ORF">AAG747_09435</name>
</gene>
<dbReference type="PANTHER" id="PTHR31885:SF6">
    <property type="entry name" value="GH04784P"/>
    <property type="match status" value="1"/>
</dbReference>
<evidence type="ECO:0000256" key="3">
    <source>
        <dbReference type="ARBA" id="ARBA00022692"/>
    </source>
</evidence>